<sequence>MKNVKIDTDKKDGYIEWLENICLTFLTNNKIVSKESILKRLEKKGVDIESCFVTHLLKIYSNNLEKNRIIQKLPLLRSYPICINADVYDKEIETLYKWELETIKSLLLKLNKQYNGKNITPEVYFDFFIKEIKPYKEYFLDDMDMDGMIFEKILPKNISLYWSYRVNDNISWDKSWEQNNVCISIISIIEGNYLFKDKRMEEFRHIIG</sequence>
<accession>N2A4U8</accession>
<dbReference type="PATRIC" id="fig|1235802.3.peg.4941"/>
<comment type="caution">
    <text evidence="1">The sequence shown here is derived from an EMBL/GenBank/DDBJ whole genome shotgun (WGS) entry which is preliminary data.</text>
</comment>
<proteinExistence type="predicted"/>
<dbReference type="STRING" id="1235802.C823_04678"/>
<keyword evidence="2" id="KW-1185">Reference proteome</keyword>
<evidence type="ECO:0000313" key="1">
    <source>
        <dbReference type="EMBL" id="EMZ21105.1"/>
    </source>
</evidence>
<dbReference type="EMBL" id="AQFT01000136">
    <property type="protein sequence ID" value="EMZ21105.1"/>
    <property type="molecule type" value="Genomic_DNA"/>
</dbReference>
<gene>
    <name evidence="1" type="ORF">C823_04678</name>
</gene>
<name>N2A4U8_9FIRM</name>
<reference evidence="1 2" key="1">
    <citation type="journal article" date="2014" name="Genome Announc.">
        <title>Draft genome sequences of the altered schaedler flora, a defined bacterial community from gnotobiotic mice.</title>
        <authorList>
            <person name="Wannemuehler M.J."/>
            <person name="Overstreet A.M."/>
            <person name="Ward D.V."/>
            <person name="Phillips G.J."/>
        </authorList>
    </citation>
    <scope>NUCLEOTIDE SEQUENCE [LARGE SCALE GENOMIC DNA]</scope>
    <source>
        <strain evidence="1 2">ASF492</strain>
    </source>
</reference>
<evidence type="ECO:0000313" key="2">
    <source>
        <dbReference type="Proteomes" id="UP000012589"/>
    </source>
</evidence>
<dbReference type="HOGENOM" id="CLU_1319334_0_0_9"/>
<dbReference type="Proteomes" id="UP000012589">
    <property type="component" value="Unassembled WGS sequence"/>
</dbReference>
<protein>
    <submittedName>
        <fullName evidence="1">Uncharacterized protein</fullName>
    </submittedName>
</protein>
<dbReference type="AlphaFoldDB" id="N2A4U8"/>
<organism evidence="1 2">
    <name type="scientific">Eubacterium plexicaudatum ASF492</name>
    <dbReference type="NCBI Taxonomy" id="1235802"/>
    <lineage>
        <taxon>Bacteria</taxon>
        <taxon>Bacillati</taxon>
        <taxon>Bacillota</taxon>
        <taxon>Clostridia</taxon>
        <taxon>Eubacteriales</taxon>
        <taxon>Eubacteriaceae</taxon>
        <taxon>Eubacterium</taxon>
    </lineage>
</organism>